<organism evidence="2 3">
    <name type="scientific">Ficus carica</name>
    <name type="common">Common fig</name>
    <dbReference type="NCBI Taxonomy" id="3494"/>
    <lineage>
        <taxon>Eukaryota</taxon>
        <taxon>Viridiplantae</taxon>
        <taxon>Streptophyta</taxon>
        <taxon>Embryophyta</taxon>
        <taxon>Tracheophyta</taxon>
        <taxon>Spermatophyta</taxon>
        <taxon>Magnoliopsida</taxon>
        <taxon>eudicotyledons</taxon>
        <taxon>Gunneridae</taxon>
        <taxon>Pentapetalae</taxon>
        <taxon>rosids</taxon>
        <taxon>fabids</taxon>
        <taxon>Rosales</taxon>
        <taxon>Moraceae</taxon>
        <taxon>Ficeae</taxon>
        <taxon>Ficus</taxon>
    </lineage>
</organism>
<protein>
    <submittedName>
        <fullName evidence="2">Uncharacterized protein</fullName>
    </submittedName>
</protein>
<dbReference type="EMBL" id="BTGU01000013">
    <property type="protein sequence ID" value="GMN41502.1"/>
    <property type="molecule type" value="Genomic_DNA"/>
</dbReference>
<comment type="caution">
    <text evidence="2">The sequence shown here is derived from an EMBL/GenBank/DDBJ whole genome shotgun (WGS) entry which is preliminary data.</text>
</comment>
<evidence type="ECO:0000313" key="3">
    <source>
        <dbReference type="Proteomes" id="UP001187192"/>
    </source>
</evidence>
<keyword evidence="3" id="KW-1185">Reference proteome</keyword>
<dbReference type="AlphaFoldDB" id="A0AA88D4R0"/>
<reference evidence="2" key="1">
    <citation type="submission" date="2023-07" db="EMBL/GenBank/DDBJ databases">
        <title>draft genome sequence of fig (Ficus carica).</title>
        <authorList>
            <person name="Takahashi T."/>
            <person name="Nishimura K."/>
        </authorList>
    </citation>
    <scope>NUCLEOTIDE SEQUENCE</scope>
</reference>
<proteinExistence type="predicted"/>
<accession>A0AA88D4R0</accession>
<evidence type="ECO:0000313" key="2">
    <source>
        <dbReference type="EMBL" id="GMN41502.1"/>
    </source>
</evidence>
<dbReference type="Proteomes" id="UP001187192">
    <property type="component" value="Unassembled WGS sequence"/>
</dbReference>
<sequence>MGRTRKGDISGGEDGEEGRKGVTELQTESPLFSSILFLFTSLSPPRRE</sequence>
<gene>
    <name evidence="2" type="ORF">TIFTF001_010725</name>
</gene>
<feature type="region of interest" description="Disordered" evidence="1">
    <location>
        <begin position="1"/>
        <end position="26"/>
    </location>
</feature>
<evidence type="ECO:0000256" key="1">
    <source>
        <dbReference type="SAM" id="MobiDB-lite"/>
    </source>
</evidence>
<name>A0AA88D4R0_FICCA</name>